<feature type="region of interest" description="Disordered" evidence="1">
    <location>
        <begin position="226"/>
        <end position="258"/>
    </location>
</feature>
<keyword evidence="2" id="KW-0812">Transmembrane</keyword>
<feature type="compositionally biased region" description="Polar residues" evidence="1">
    <location>
        <begin position="229"/>
        <end position="243"/>
    </location>
</feature>
<organism evidence="3 4">
    <name type="scientific">Vitrella brassicaformis (strain CCMP3155)</name>
    <dbReference type="NCBI Taxonomy" id="1169540"/>
    <lineage>
        <taxon>Eukaryota</taxon>
        <taxon>Sar</taxon>
        <taxon>Alveolata</taxon>
        <taxon>Colpodellida</taxon>
        <taxon>Vitrellaceae</taxon>
        <taxon>Vitrella</taxon>
    </lineage>
</organism>
<keyword evidence="2" id="KW-0472">Membrane</keyword>
<evidence type="ECO:0000256" key="1">
    <source>
        <dbReference type="SAM" id="MobiDB-lite"/>
    </source>
</evidence>
<gene>
    <name evidence="3" type="ORF">Vbra_20487</name>
</gene>
<evidence type="ECO:0000256" key="2">
    <source>
        <dbReference type="SAM" id="Phobius"/>
    </source>
</evidence>
<name>A0A0G4ELS8_VITBC</name>
<reference evidence="3 4" key="1">
    <citation type="submission" date="2014-11" db="EMBL/GenBank/DDBJ databases">
        <authorList>
            <person name="Zhu J."/>
            <person name="Qi W."/>
            <person name="Song R."/>
        </authorList>
    </citation>
    <scope>NUCLEOTIDE SEQUENCE [LARGE SCALE GENOMIC DNA]</scope>
</reference>
<dbReference type="InParanoid" id="A0A0G4ELS8"/>
<evidence type="ECO:0000313" key="4">
    <source>
        <dbReference type="Proteomes" id="UP000041254"/>
    </source>
</evidence>
<keyword evidence="4" id="KW-1185">Reference proteome</keyword>
<dbReference type="EMBL" id="CDMY01000262">
    <property type="protein sequence ID" value="CEL98071.1"/>
    <property type="molecule type" value="Genomic_DNA"/>
</dbReference>
<dbReference type="VEuPathDB" id="CryptoDB:Vbra_20487"/>
<sequence>MDILNRSELRGLLVWFVSLLVMQFVVMLPEGTSLVLPIGLVLVVILANLAHYILLAAQICRYGLLQVGYRYTALTDREKAIARVMSGRVTGPLLSWLINKEEEKRRISPKVFYDWSSAALSADGPPAASGVCHPSFGWPVHRAVTAMQLTSAAMQDATERLKLTHVPSDFHEFLWSHAFLVHGLRQKRVEMRSRRRGHVVVHLPRPDDRTVTGLRHMRTSDLSNVFRIQRSSDVSTQSDAGKTSTDEPSDQPEPSDVSAGITLHDLQANLCYVVDELVTREQMHQAALSRTVDSSDIENADTEALTDHRQHTGGWRGLYEAFRKAKRTLIEAGSQPDAIAEVLASLPPTVVETPCDDAAEDVLMSRASSPVSSTRSPLQSDFHTAALTPPCHLIRVDWHRLSSDEKDSVDVSTSAEAGYDECSGLPLPLGAADTNGLW</sequence>
<feature type="transmembrane region" description="Helical" evidence="2">
    <location>
        <begin position="12"/>
        <end position="28"/>
    </location>
</feature>
<protein>
    <submittedName>
        <fullName evidence="3">Uncharacterized protein</fullName>
    </submittedName>
</protein>
<feature type="transmembrane region" description="Helical" evidence="2">
    <location>
        <begin position="34"/>
        <end position="55"/>
    </location>
</feature>
<dbReference type="PhylomeDB" id="A0A0G4ELS8"/>
<dbReference type="AlphaFoldDB" id="A0A0G4ELS8"/>
<dbReference type="Proteomes" id="UP000041254">
    <property type="component" value="Unassembled WGS sequence"/>
</dbReference>
<keyword evidence="2" id="KW-1133">Transmembrane helix</keyword>
<proteinExistence type="predicted"/>
<evidence type="ECO:0000313" key="3">
    <source>
        <dbReference type="EMBL" id="CEL98071.1"/>
    </source>
</evidence>
<accession>A0A0G4ELS8</accession>